<dbReference type="InterPro" id="IPR040079">
    <property type="entry name" value="Glutathione_S-Trfase"/>
</dbReference>
<dbReference type="SUPFAM" id="SSF47616">
    <property type="entry name" value="GST C-terminal domain-like"/>
    <property type="match status" value="1"/>
</dbReference>
<dbReference type="InterPro" id="IPR036249">
    <property type="entry name" value="Thioredoxin-like_sf"/>
</dbReference>
<dbReference type="InterPro" id="IPR036282">
    <property type="entry name" value="Glutathione-S-Trfase_C_sf"/>
</dbReference>
<reference evidence="4" key="1">
    <citation type="submission" date="2016-11" db="EMBL/GenBank/DDBJ databases">
        <authorList>
            <person name="Varghese N."/>
            <person name="Submissions S."/>
        </authorList>
    </citation>
    <scope>NUCLEOTIDE SEQUENCE [LARGE SCALE GENOMIC DNA]</scope>
    <source>
        <strain evidence="4">DSM 22363</strain>
    </source>
</reference>
<accession>A0A1N6EIX9</accession>
<dbReference type="Gene3D" id="1.20.1050.10">
    <property type="match status" value="1"/>
</dbReference>
<dbReference type="SFLD" id="SFLDS00019">
    <property type="entry name" value="Glutathione_Transferase_(cytos"/>
    <property type="match status" value="1"/>
</dbReference>
<protein>
    <submittedName>
        <fullName evidence="3">Glutathione S-transferase</fullName>
    </submittedName>
</protein>
<gene>
    <name evidence="3" type="ORF">SAMN02745824_1945</name>
</gene>
<dbReference type="Proteomes" id="UP000185192">
    <property type="component" value="Unassembled WGS sequence"/>
</dbReference>
<dbReference type="GO" id="GO:0016740">
    <property type="term" value="F:transferase activity"/>
    <property type="evidence" value="ECO:0007669"/>
    <property type="project" value="UniProtKB-KW"/>
</dbReference>
<dbReference type="AlphaFoldDB" id="A0A1N6EIX9"/>
<dbReference type="RefSeq" id="WP_074205055.1">
    <property type="nucleotide sequence ID" value="NZ_FSQW01000002.1"/>
</dbReference>
<dbReference type="STRING" id="1123272.SAMN02745824_1945"/>
<comment type="similarity">
    <text evidence="1">Belongs to the GST superfamily.</text>
</comment>
<name>A0A1N6EIX9_9SPHN</name>
<evidence type="ECO:0000256" key="1">
    <source>
        <dbReference type="RuleBase" id="RU003494"/>
    </source>
</evidence>
<evidence type="ECO:0000313" key="4">
    <source>
        <dbReference type="Proteomes" id="UP000185192"/>
    </source>
</evidence>
<dbReference type="OrthoDB" id="9811242at2"/>
<proteinExistence type="inferred from homology"/>
<sequence length="210" mass="23583">MADPAPSITLYEYGPSRSARCRWTLLEAGLPFTSVDEGPSLVGSERLKPFHPLKKVPAAEINGKPLFESAAICTAIADLVPEHQLVGASGSWARAEHDQWVSFTLSEMECWVWNTDMNSRVLPEEKRISAHLRQNGALFRRGARVMDSVLADREYLVGNRFTITDIIASFAVKWGQSQGLIDDFNHLQNYLERLDTRPHSTLNRIGNFQT</sequence>
<dbReference type="PROSITE" id="PS50404">
    <property type="entry name" value="GST_NTER"/>
    <property type="match status" value="1"/>
</dbReference>
<dbReference type="SFLD" id="SFLDG00358">
    <property type="entry name" value="Main_(cytGST)"/>
    <property type="match status" value="1"/>
</dbReference>
<dbReference type="Pfam" id="PF02798">
    <property type="entry name" value="GST_N"/>
    <property type="match status" value="1"/>
</dbReference>
<dbReference type="PANTHER" id="PTHR44051">
    <property type="entry name" value="GLUTATHIONE S-TRANSFERASE-RELATED"/>
    <property type="match status" value="1"/>
</dbReference>
<dbReference type="InterPro" id="IPR004046">
    <property type="entry name" value="GST_C"/>
</dbReference>
<dbReference type="Pfam" id="PF00043">
    <property type="entry name" value="GST_C"/>
    <property type="match status" value="1"/>
</dbReference>
<feature type="domain" description="GST N-terminal" evidence="2">
    <location>
        <begin position="5"/>
        <end position="84"/>
    </location>
</feature>
<dbReference type="Gene3D" id="3.40.30.10">
    <property type="entry name" value="Glutaredoxin"/>
    <property type="match status" value="1"/>
</dbReference>
<dbReference type="EMBL" id="FSQW01000002">
    <property type="protein sequence ID" value="SIN82910.1"/>
    <property type="molecule type" value="Genomic_DNA"/>
</dbReference>
<dbReference type="CDD" id="cd03046">
    <property type="entry name" value="GST_N_GTT1_like"/>
    <property type="match status" value="1"/>
</dbReference>
<keyword evidence="4" id="KW-1185">Reference proteome</keyword>
<dbReference type="SUPFAM" id="SSF52833">
    <property type="entry name" value="Thioredoxin-like"/>
    <property type="match status" value="1"/>
</dbReference>
<evidence type="ECO:0000259" key="2">
    <source>
        <dbReference type="PROSITE" id="PS50404"/>
    </source>
</evidence>
<dbReference type="InterPro" id="IPR004045">
    <property type="entry name" value="Glutathione_S-Trfase_N"/>
</dbReference>
<keyword evidence="3" id="KW-0808">Transferase</keyword>
<evidence type="ECO:0000313" key="3">
    <source>
        <dbReference type="EMBL" id="SIN82910.1"/>
    </source>
</evidence>
<dbReference type="PANTHER" id="PTHR44051:SF8">
    <property type="entry name" value="GLUTATHIONE S-TRANSFERASE GSTA"/>
    <property type="match status" value="1"/>
</dbReference>
<organism evidence="3 4">
    <name type="scientific">Parasphingorhabdus marina DSM 22363</name>
    <dbReference type="NCBI Taxonomy" id="1123272"/>
    <lineage>
        <taxon>Bacteria</taxon>
        <taxon>Pseudomonadati</taxon>
        <taxon>Pseudomonadota</taxon>
        <taxon>Alphaproteobacteria</taxon>
        <taxon>Sphingomonadales</taxon>
        <taxon>Sphingomonadaceae</taxon>
        <taxon>Parasphingorhabdus</taxon>
    </lineage>
</organism>